<organism evidence="3 4">
    <name type="scientific">Agromyces larvae</name>
    <dbReference type="NCBI Taxonomy" id="2929802"/>
    <lineage>
        <taxon>Bacteria</taxon>
        <taxon>Bacillati</taxon>
        <taxon>Actinomycetota</taxon>
        <taxon>Actinomycetes</taxon>
        <taxon>Micrococcales</taxon>
        <taxon>Microbacteriaceae</taxon>
        <taxon>Agromyces</taxon>
    </lineage>
</organism>
<evidence type="ECO:0000259" key="2">
    <source>
        <dbReference type="Pfam" id="PF01636"/>
    </source>
</evidence>
<sequence>MSGWDASRPGMATDASVPASATDASPMSATGASPVRQAPDAPPADVASDPSLVAALVAAQHPDLAGPVREVASGWDNTVFRLGERLAVRMPRRELGAHLVAGEQRWLPELAPRLPAPVPAPVRVGRPALGYPYPWSIVPWFDGVDAASVAPADRGEAADGLAGFLAALGDPRAPAPADAPANPYRGVPLVDRDPITRERIDAAVAQGLVDASAAAVLDAVRADALAAPVWAGPPVWVHGDPHPANLLLEASGSLAAVLDFGDLTLGDPACDLATGWLTFDAAGRARFRAAIEARRETDAADWRRARGWAVALGLAIVTAVGVDGRVGRIGAHALAEVVAEAR</sequence>
<dbReference type="Proteomes" id="UP000832097">
    <property type="component" value="Chromosome"/>
</dbReference>
<dbReference type="InterPro" id="IPR002575">
    <property type="entry name" value="Aminoglycoside_PTrfase"/>
</dbReference>
<evidence type="ECO:0000313" key="3">
    <source>
        <dbReference type="EMBL" id="UOE43346.1"/>
    </source>
</evidence>
<evidence type="ECO:0000256" key="1">
    <source>
        <dbReference type="SAM" id="MobiDB-lite"/>
    </source>
</evidence>
<feature type="domain" description="Aminoglycoside phosphotransferase" evidence="2">
    <location>
        <begin position="68"/>
        <end position="308"/>
    </location>
</feature>
<dbReference type="CDD" id="cd05155">
    <property type="entry name" value="APH_ChoK_like_1"/>
    <property type="match status" value="1"/>
</dbReference>
<reference evidence="3 4" key="1">
    <citation type="submission" date="2022-03" db="EMBL/GenBank/DDBJ databases">
        <title>Mucilaginibacter sp. isolated from the gut of Protaetia brevitarsis seulensis larvae.</title>
        <authorList>
            <person name="Won M."/>
            <person name="Kim S.-J."/>
            <person name="Kwon S.-W."/>
        </authorList>
    </citation>
    <scope>NUCLEOTIDE SEQUENCE [LARGE SCALE GENOMIC DNA]</scope>
    <source>
        <strain evidence="3 4">CFWR-12</strain>
    </source>
</reference>
<feature type="compositionally biased region" description="Polar residues" evidence="1">
    <location>
        <begin position="22"/>
        <end position="31"/>
    </location>
</feature>
<proteinExistence type="predicted"/>
<evidence type="ECO:0000313" key="4">
    <source>
        <dbReference type="Proteomes" id="UP000832097"/>
    </source>
</evidence>
<dbReference type="EMBL" id="CP094528">
    <property type="protein sequence ID" value="UOE43346.1"/>
    <property type="molecule type" value="Genomic_DNA"/>
</dbReference>
<dbReference type="Pfam" id="PF01636">
    <property type="entry name" value="APH"/>
    <property type="match status" value="1"/>
</dbReference>
<name>A0ABY4C076_9MICO</name>
<accession>A0ABY4C076</accession>
<gene>
    <name evidence="3" type="ORF">MTO99_14300</name>
</gene>
<keyword evidence="4" id="KW-1185">Reference proteome</keyword>
<dbReference type="Gene3D" id="3.90.1200.10">
    <property type="match status" value="1"/>
</dbReference>
<dbReference type="PANTHER" id="PTHR21310:SF42">
    <property type="entry name" value="BIFUNCTIONAL AAC_APH"/>
    <property type="match status" value="1"/>
</dbReference>
<dbReference type="SUPFAM" id="SSF56112">
    <property type="entry name" value="Protein kinase-like (PK-like)"/>
    <property type="match status" value="1"/>
</dbReference>
<protein>
    <submittedName>
        <fullName evidence="3">Aminoglycoside phosphotransferase family protein</fullName>
    </submittedName>
</protein>
<dbReference type="PANTHER" id="PTHR21310">
    <property type="entry name" value="AMINOGLYCOSIDE PHOSPHOTRANSFERASE-RELATED-RELATED"/>
    <property type="match status" value="1"/>
</dbReference>
<dbReference type="RefSeq" id="WP_243554304.1">
    <property type="nucleotide sequence ID" value="NZ_CP094528.1"/>
</dbReference>
<feature type="region of interest" description="Disordered" evidence="1">
    <location>
        <begin position="1"/>
        <end position="47"/>
    </location>
</feature>
<dbReference type="Gene3D" id="3.30.200.20">
    <property type="entry name" value="Phosphorylase Kinase, domain 1"/>
    <property type="match status" value="1"/>
</dbReference>
<dbReference type="InterPro" id="IPR051678">
    <property type="entry name" value="AGP_Transferase"/>
</dbReference>
<dbReference type="InterPro" id="IPR011009">
    <property type="entry name" value="Kinase-like_dom_sf"/>
</dbReference>